<dbReference type="AlphaFoldDB" id="B1XYG7"/>
<evidence type="ECO:0000256" key="4">
    <source>
        <dbReference type="ARBA" id="ARBA00022825"/>
    </source>
</evidence>
<dbReference type="RefSeq" id="WP_012347966.1">
    <property type="nucleotide sequence ID" value="NC_010524.1"/>
</dbReference>
<evidence type="ECO:0000256" key="2">
    <source>
        <dbReference type="ARBA" id="ARBA00022670"/>
    </source>
</evidence>
<evidence type="ECO:0000259" key="5">
    <source>
        <dbReference type="PROSITE" id="PS50106"/>
    </source>
</evidence>
<evidence type="ECO:0000313" key="6">
    <source>
        <dbReference type="EMBL" id="ACB35212.1"/>
    </source>
</evidence>
<dbReference type="Proteomes" id="UP000001693">
    <property type="component" value="Chromosome"/>
</dbReference>
<keyword evidence="7" id="KW-1185">Reference proteome</keyword>
<evidence type="ECO:0000256" key="3">
    <source>
        <dbReference type="ARBA" id="ARBA00022801"/>
    </source>
</evidence>
<dbReference type="eggNOG" id="COG0265">
    <property type="taxonomic scope" value="Bacteria"/>
</dbReference>
<dbReference type="FunFam" id="2.40.10.10:FF:000001">
    <property type="entry name" value="Periplasmic serine protease DegS"/>
    <property type="match status" value="1"/>
</dbReference>
<keyword evidence="6" id="KW-0560">Oxidoreductase</keyword>
<keyword evidence="4" id="KW-0720">Serine protease</keyword>
<evidence type="ECO:0000256" key="1">
    <source>
        <dbReference type="ARBA" id="ARBA00010541"/>
    </source>
</evidence>
<dbReference type="PRINTS" id="PR00834">
    <property type="entry name" value="PROTEASES2C"/>
</dbReference>
<sequence precursor="true">MPLLPRLAPLRAQLRARAVSGFALVALMLVSAGGLLWGADSLAREAQPRSVSPRGGLLPDEQAVVRLFEETAPSVAYITTETVQRNVLGGAEVSQGAGSGFVWDNAGHVVTNFHVVKGARRVFVQLDAGKPIEAEPVGGAPEYDLAVIRLKRVPANLRPVPLGSSRDLRIGQTVYAIGNPFGLQRTLTKGLVSALDRELPTANFREVVGVIQTDAAINPGNSGGPLLDSAGRLIGVNSAIRSASGSSSGIGFAIPADLVNRVVPSLINKGRAPLPGIGVTPVRPDLVARAGITGVVLAEVGRGTPAAQAGLVPFNQRTGDVGDVITAVNGRPTETLSSFVAELERAGVDNSVELTVRRGERERRVKVRVIDLRE</sequence>
<reference evidence="6 7" key="1">
    <citation type="submission" date="2008-03" db="EMBL/GenBank/DDBJ databases">
        <title>Complete sequence of Leptothrix cholodnii SP-6.</title>
        <authorList>
            <consortium name="US DOE Joint Genome Institute"/>
            <person name="Copeland A."/>
            <person name="Lucas S."/>
            <person name="Lapidus A."/>
            <person name="Glavina del Rio T."/>
            <person name="Dalin E."/>
            <person name="Tice H."/>
            <person name="Bruce D."/>
            <person name="Goodwin L."/>
            <person name="Pitluck S."/>
            <person name="Chertkov O."/>
            <person name="Brettin T."/>
            <person name="Detter J.C."/>
            <person name="Han C."/>
            <person name="Kuske C.R."/>
            <person name="Schmutz J."/>
            <person name="Larimer F."/>
            <person name="Land M."/>
            <person name="Hauser L."/>
            <person name="Kyrpides N."/>
            <person name="Lykidis A."/>
            <person name="Emerson D."/>
            <person name="Richardson P."/>
        </authorList>
    </citation>
    <scope>NUCLEOTIDE SEQUENCE [LARGE SCALE GENOMIC DNA]</scope>
    <source>
        <strain evidence="7">ATCC 51168 / LMG 8142 / SP-6</strain>
    </source>
</reference>
<dbReference type="OrthoDB" id="9758917at2"/>
<proteinExistence type="inferred from homology"/>
<dbReference type="PANTHER" id="PTHR43343">
    <property type="entry name" value="PEPTIDASE S12"/>
    <property type="match status" value="1"/>
</dbReference>
<keyword evidence="3" id="KW-0378">Hydrolase</keyword>
<keyword evidence="2" id="KW-0645">Protease</keyword>
<dbReference type="GO" id="GO:0032440">
    <property type="term" value="F:2-alkenal reductase [NAD(P)H] activity"/>
    <property type="evidence" value="ECO:0007669"/>
    <property type="project" value="UniProtKB-EC"/>
</dbReference>
<dbReference type="GO" id="GO:0004252">
    <property type="term" value="F:serine-type endopeptidase activity"/>
    <property type="evidence" value="ECO:0007669"/>
    <property type="project" value="InterPro"/>
</dbReference>
<dbReference type="Gene3D" id="2.40.10.120">
    <property type="match status" value="1"/>
</dbReference>
<name>B1XYG7_LEPCP</name>
<protein>
    <submittedName>
        <fullName evidence="6">2-alkenal reductase</fullName>
        <ecNumber evidence="6">1.3.1.74</ecNumber>
    </submittedName>
</protein>
<dbReference type="SUPFAM" id="SSF50156">
    <property type="entry name" value="PDZ domain-like"/>
    <property type="match status" value="1"/>
</dbReference>
<dbReference type="PROSITE" id="PS50106">
    <property type="entry name" value="PDZ"/>
    <property type="match status" value="1"/>
</dbReference>
<dbReference type="EMBL" id="CP001013">
    <property type="protein sequence ID" value="ACB35212.1"/>
    <property type="molecule type" value="Genomic_DNA"/>
</dbReference>
<accession>B1XYG7</accession>
<dbReference type="Pfam" id="PF13365">
    <property type="entry name" value="Trypsin_2"/>
    <property type="match status" value="1"/>
</dbReference>
<gene>
    <name evidence="6" type="ordered locus">Lcho_2947</name>
</gene>
<comment type="similarity">
    <text evidence="1">Belongs to the peptidase S1C family.</text>
</comment>
<evidence type="ECO:0000313" key="7">
    <source>
        <dbReference type="Proteomes" id="UP000001693"/>
    </source>
</evidence>
<dbReference type="PANTHER" id="PTHR43343:SF3">
    <property type="entry name" value="PROTEASE DO-LIKE 8, CHLOROPLASTIC"/>
    <property type="match status" value="1"/>
</dbReference>
<organism evidence="6 7">
    <name type="scientific">Leptothrix cholodnii (strain ATCC 51168 / LMG 8142 / SP-6)</name>
    <name type="common">Leptothrix discophora (strain SP-6)</name>
    <dbReference type="NCBI Taxonomy" id="395495"/>
    <lineage>
        <taxon>Bacteria</taxon>
        <taxon>Pseudomonadati</taxon>
        <taxon>Pseudomonadota</taxon>
        <taxon>Betaproteobacteria</taxon>
        <taxon>Burkholderiales</taxon>
        <taxon>Sphaerotilaceae</taxon>
        <taxon>Leptothrix</taxon>
    </lineage>
</organism>
<dbReference type="Pfam" id="PF13180">
    <property type="entry name" value="PDZ_2"/>
    <property type="match status" value="1"/>
</dbReference>
<dbReference type="InterPro" id="IPR036034">
    <property type="entry name" value="PDZ_sf"/>
</dbReference>
<dbReference type="STRING" id="395495.Lcho_2947"/>
<dbReference type="SMART" id="SM00228">
    <property type="entry name" value="PDZ"/>
    <property type="match status" value="1"/>
</dbReference>
<feature type="domain" description="PDZ" evidence="5">
    <location>
        <begin position="276"/>
        <end position="360"/>
    </location>
</feature>
<dbReference type="Gene3D" id="2.30.42.10">
    <property type="match status" value="1"/>
</dbReference>
<dbReference type="InterPro" id="IPR009003">
    <property type="entry name" value="Peptidase_S1_PA"/>
</dbReference>
<dbReference type="KEGG" id="lch:Lcho_2947"/>
<dbReference type="InterPro" id="IPR001940">
    <property type="entry name" value="Peptidase_S1C"/>
</dbReference>
<dbReference type="InterPro" id="IPR001478">
    <property type="entry name" value="PDZ"/>
</dbReference>
<dbReference type="HOGENOM" id="CLU_020120_2_0_4"/>
<dbReference type="SUPFAM" id="SSF50494">
    <property type="entry name" value="Trypsin-like serine proteases"/>
    <property type="match status" value="1"/>
</dbReference>
<dbReference type="InterPro" id="IPR051201">
    <property type="entry name" value="Chloro_Bact_Ser_Proteases"/>
</dbReference>
<dbReference type="GO" id="GO:0006508">
    <property type="term" value="P:proteolysis"/>
    <property type="evidence" value="ECO:0007669"/>
    <property type="project" value="UniProtKB-KW"/>
</dbReference>
<dbReference type="EC" id="1.3.1.74" evidence="6"/>